<evidence type="ECO:0000259" key="5">
    <source>
        <dbReference type="Pfam" id="PF02911"/>
    </source>
</evidence>
<dbReference type="OrthoDB" id="9802815at2"/>
<feature type="domain" description="Formyl transferase C-terminal" evidence="5">
    <location>
        <begin position="215"/>
        <end position="291"/>
    </location>
</feature>
<keyword evidence="2 6" id="KW-0808">Transferase</keyword>
<protein>
    <submittedName>
        <fullName evidence="6">Methionyl-tRNA formyltransferase</fullName>
        <ecNumber evidence="6">2.1.2.9</ecNumber>
    </submittedName>
</protein>
<feature type="domain" description="Formyl transferase N-terminal" evidence="4">
    <location>
        <begin position="1"/>
        <end position="170"/>
    </location>
</feature>
<evidence type="ECO:0000259" key="4">
    <source>
        <dbReference type="Pfam" id="PF00551"/>
    </source>
</evidence>
<dbReference type="EC" id="2.1.2.9" evidence="6"/>
<dbReference type="Pfam" id="PF02911">
    <property type="entry name" value="Formyl_trans_C"/>
    <property type="match status" value="1"/>
</dbReference>
<dbReference type="KEGG" id="fpp:FPB0191_01047"/>
<dbReference type="Proteomes" id="UP000030901">
    <property type="component" value="Chromosome"/>
</dbReference>
<proteinExistence type="inferred from homology"/>
<dbReference type="PANTHER" id="PTHR11138">
    <property type="entry name" value="METHIONYL-TRNA FORMYLTRANSFERASE"/>
    <property type="match status" value="1"/>
</dbReference>
<keyword evidence="7" id="KW-1185">Reference proteome</keyword>
<dbReference type="GO" id="GO:0005829">
    <property type="term" value="C:cytosol"/>
    <property type="evidence" value="ECO:0007669"/>
    <property type="project" value="TreeGrafter"/>
</dbReference>
<gene>
    <name evidence="6" type="ORF">FPB0191_01047</name>
</gene>
<dbReference type="PANTHER" id="PTHR11138:SF5">
    <property type="entry name" value="METHIONYL-TRNA FORMYLTRANSFERASE, MITOCHONDRIAL"/>
    <property type="match status" value="1"/>
</dbReference>
<dbReference type="GO" id="GO:0004479">
    <property type="term" value="F:methionyl-tRNA formyltransferase activity"/>
    <property type="evidence" value="ECO:0007669"/>
    <property type="project" value="UniProtKB-EC"/>
</dbReference>
<dbReference type="EMBL" id="CP009056">
    <property type="protein sequence ID" value="AJA44873.1"/>
    <property type="molecule type" value="Genomic_DNA"/>
</dbReference>
<comment type="similarity">
    <text evidence="1">Belongs to the Fmt family.</text>
</comment>
<dbReference type="CDD" id="cd08704">
    <property type="entry name" value="Met_tRNA_FMT_C"/>
    <property type="match status" value="1"/>
</dbReference>
<dbReference type="Pfam" id="PF00551">
    <property type="entry name" value="Formyl_trans_N"/>
    <property type="match status" value="1"/>
</dbReference>
<dbReference type="InterPro" id="IPR011034">
    <property type="entry name" value="Formyl_transferase-like_C_sf"/>
</dbReference>
<dbReference type="Gene3D" id="3.40.50.12230">
    <property type="match status" value="1"/>
</dbReference>
<name>A0A0A7S085_FRIPE</name>
<dbReference type="SUPFAM" id="SSF53328">
    <property type="entry name" value="Formyltransferase"/>
    <property type="match status" value="1"/>
</dbReference>
<accession>A0A0A7S085</accession>
<dbReference type="SUPFAM" id="SSF50486">
    <property type="entry name" value="FMT C-terminal domain-like"/>
    <property type="match status" value="1"/>
</dbReference>
<dbReference type="AlphaFoldDB" id="A0A0A7S085"/>
<evidence type="ECO:0000313" key="7">
    <source>
        <dbReference type="Proteomes" id="UP000030901"/>
    </source>
</evidence>
<dbReference type="STRING" id="1267021.FPB0191_01047"/>
<dbReference type="InterPro" id="IPR044135">
    <property type="entry name" value="Met-tRNA-FMT_C"/>
</dbReference>
<evidence type="ECO:0000256" key="3">
    <source>
        <dbReference type="ARBA" id="ARBA00022917"/>
    </source>
</evidence>
<evidence type="ECO:0000256" key="2">
    <source>
        <dbReference type="ARBA" id="ARBA00022679"/>
    </source>
</evidence>
<dbReference type="HOGENOM" id="CLU_033347_5_0_6"/>
<reference evidence="6 7" key="1">
    <citation type="journal article" date="2014" name="Appl. Environ. Microbiol.">
        <title>Gut symbionts from distinct hosts exhibit genotoxic activity via divergent colibactin biosynthetic pathways.</title>
        <authorList>
            <person name="Engel P."/>
            <person name="Vizcaino M.I."/>
            <person name="Crawford J.M."/>
        </authorList>
    </citation>
    <scope>NUCLEOTIDE SEQUENCE [LARGE SCALE GENOMIC DNA]</scope>
    <source>
        <strain evidence="6 7">PEB0191</strain>
    </source>
</reference>
<sequence>MKVILFTEKNSPYGIEFLKRIHEHEKVSSVMLVTRESLMPFNYYQYDNQLYDIKEIVKELNVKHIEQDDLKNQDFLKVIKQFDPDLIVIGNFQKKLNSELCNLAKKGALNFHPSPLPRYAGLAPFFWMAMNSERLGGVSCCRVADIIDGGDIIDQYAIALNGNENSYQIRECHFQKAYQLLDKILYDAFDDCLVPTTQTSENRTYYSAPTEDLLQINWSDTTQHILQIIRAASPLPGAMVTLGNNKTIRITDADEFFLIQEIASPGTIKYHNEYPIIATSDGWLRVKSLSSVGSQLIV</sequence>
<evidence type="ECO:0000256" key="1">
    <source>
        <dbReference type="ARBA" id="ARBA00010699"/>
    </source>
</evidence>
<keyword evidence="3" id="KW-0648">Protein biosynthesis</keyword>
<dbReference type="InterPro" id="IPR002376">
    <property type="entry name" value="Formyl_transf_N"/>
</dbReference>
<evidence type="ECO:0000313" key="6">
    <source>
        <dbReference type="EMBL" id="AJA44873.1"/>
    </source>
</evidence>
<dbReference type="RefSeq" id="WP_052236788.1">
    <property type="nucleotide sequence ID" value="NZ_CP009056.1"/>
</dbReference>
<dbReference type="InterPro" id="IPR036477">
    <property type="entry name" value="Formyl_transf_N_sf"/>
</dbReference>
<dbReference type="InterPro" id="IPR005793">
    <property type="entry name" value="Formyl_trans_C"/>
</dbReference>
<organism evidence="6 7">
    <name type="scientific">Frischella perrara</name>
    <dbReference type="NCBI Taxonomy" id="1267021"/>
    <lineage>
        <taxon>Bacteria</taxon>
        <taxon>Pseudomonadati</taxon>
        <taxon>Pseudomonadota</taxon>
        <taxon>Gammaproteobacteria</taxon>
        <taxon>Orbales</taxon>
        <taxon>Orbaceae</taxon>
        <taxon>Frischella</taxon>
    </lineage>
</organism>